<dbReference type="Proteomes" id="UP000807825">
    <property type="component" value="Unassembled WGS sequence"/>
</dbReference>
<dbReference type="GO" id="GO:0031411">
    <property type="term" value="C:gas vesicle"/>
    <property type="evidence" value="ECO:0007669"/>
    <property type="project" value="UniProtKB-SubCell"/>
</dbReference>
<evidence type="ECO:0000313" key="4">
    <source>
        <dbReference type="EMBL" id="MBI5251800.1"/>
    </source>
</evidence>
<sequence>CAAVSAISQGEIPKDSSAILAYHGVIESFHNSGGVIPLRFGTIVDQESDVNHLLQNHNERYKRLLEELGDCAEMGLRVIVNSVSAAAEACSETPTIPLPTGSGSGAAHLARLKARHDAQALASARYQATIERYRSPFTGLFVNFKAETSRFALPDAPANSVFLSLHFLISKQSVEPFRKAYVDLKLRENTKMMLSGPWPPYNFVLPEDC</sequence>
<protein>
    <submittedName>
        <fullName evidence="4">GvpL/GvpF family gas vesicle protein</fullName>
    </submittedName>
</protein>
<evidence type="ECO:0000256" key="1">
    <source>
        <dbReference type="ARBA" id="ARBA00022987"/>
    </source>
</evidence>
<dbReference type="Pfam" id="PF06386">
    <property type="entry name" value="GvpL_GvpF"/>
    <property type="match status" value="1"/>
</dbReference>
<evidence type="ECO:0000313" key="5">
    <source>
        <dbReference type="Proteomes" id="UP000807825"/>
    </source>
</evidence>
<keyword evidence="1" id="KW-0304">Gas vesicle</keyword>
<reference evidence="4" key="1">
    <citation type="submission" date="2020-07" db="EMBL/GenBank/DDBJ databases">
        <title>Huge and variable diversity of episymbiotic CPR bacteria and DPANN archaea in groundwater ecosystems.</title>
        <authorList>
            <person name="He C.Y."/>
            <person name="Keren R."/>
            <person name="Whittaker M."/>
            <person name="Farag I.F."/>
            <person name="Doudna J."/>
            <person name="Cate J.H.D."/>
            <person name="Banfield J.F."/>
        </authorList>
    </citation>
    <scope>NUCLEOTIDE SEQUENCE</scope>
    <source>
        <strain evidence="4">NC_groundwater_1664_Pr3_B-0.1um_52_9</strain>
    </source>
</reference>
<proteinExistence type="inferred from homology"/>
<comment type="similarity">
    <text evidence="3">Belongs to the gas vesicle GvpF/GvpL family.</text>
</comment>
<feature type="non-terminal residue" evidence="4">
    <location>
        <position position="1"/>
    </location>
</feature>
<evidence type="ECO:0000256" key="3">
    <source>
        <dbReference type="ARBA" id="ARBA00035643"/>
    </source>
</evidence>
<comment type="caution">
    <text evidence="4">The sequence shown here is derived from an EMBL/GenBank/DDBJ whole genome shotgun (WGS) entry which is preliminary data.</text>
</comment>
<dbReference type="InterPro" id="IPR009430">
    <property type="entry name" value="GvpL/GvpF"/>
</dbReference>
<dbReference type="PANTHER" id="PTHR36852">
    <property type="entry name" value="PROTEIN GVPL 2"/>
    <property type="match status" value="1"/>
</dbReference>
<gene>
    <name evidence="4" type="ORF">HY912_20090</name>
</gene>
<dbReference type="GO" id="GO:0031412">
    <property type="term" value="P:gas vesicle organization"/>
    <property type="evidence" value="ECO:0007669"/>
    <property type="project" value="InterPro"/>
</dbReference>
<name>A0A9D6V737_9BACT</name>
<accession>A0A9D6V737</accession>
<comment type="subcellular location">
    <subcellularLocation>
        <location evidence="2">Gas vesicle</location>
    </subcellularLocation>
</comment>
<dbReference type="EMBL" id="JACRDE010000525">
    <property type="protein sequence ID" value="MBI5251800.1"/>
    <property type="molecule type" value="Genomic_DNA"/>
</dbReference>
<organism evidence="4 5">
    <name type="scientific">Desulfomonile tiedjei</name>
    <dbReference type="NCBI Taxonomy" id="2358"/>
    <lineage>
        <taxon>Bacteria</taxon>
        <taxon>Pseudomonadati</taxon>
        <taxon>Thermodesulfobacteriota</taxon>
        <taxon>Desulfomonilia</taxon>
        <taxon>Desulfomonilales</taxon>
        <taxon>Desulfomonilaceae</taxon>
        <taxon>Desulfomonile</taxon>
    </lineage>
</organism>
<evidence type="ECO:0000256" key="2">
    <source>
        <dbReference type="ARBA" id="ARBA00035108"/>
    </source>
</evidence>
<dbReference type="AlphaFoldDB" id="A0A9D6V737"/>
<dbReference type="PANTHER" id="PTHR36852:SF1">
    <property type="entry name" value="PROTEIN GVPL 2"/>
    <property type="match status" value="1"/>
</dbReference>